<keyword evidence="2" id="KW-1133">Transmembrane helix</keyword>
<dbReference type="KEGG" id="pbf:CFX0092_B0837"/>
<dbReference type="AlphaFoldDB" id="A0A160T7C0"/>
<reference evidence="3" key="1">
    <citation type="submission" date="2016-01" db="EMBL/GenBank/DDBJ databases">
        <authorList>
            <person name="Mcilroy J.S."/>
            <person name="Karst M S."/>
            <person name="Albertsen M."/>
        </authorList>
    </citation>
    <scope>NUCLEOTIDE SEQUENCE</scope>
    <source>
        <strain evidence="3">Cfx-K</strain>
    </source>
</reference>
<dbReference type="SMART" id="SM00710">
    <property type="entry name" value="PbH1"/>
    <property type="match status" value="6"/>
</dbReference>
<dbReference type="SUPFAM" id="SSF51126">
    <property type="entry name" value="Pectin lyase-like"/>
    <property type="match status" value="1"/>
</dbReference>
<evidence type="ECO:0000256" key="1">
    <source>
        <dbReference type="SAM" id="MobiDB-lite"/>
    </source>
</evidence>
<organism evidence="3 4">
    <name type="scientific">Candidatus Promineifilum breve</name>
    <dbReference type="NCBI Taxonomy" id="1806508"/>
    <lineage>
        <taxon>Bacteria</taxon>
        <taxon>Bacillati</taxon>
        <taxon>Chloroflexota</taxon>
        <taxon>Ardenticatenia</taxon>
        <taxon>Candidatus Promineifilales</taxon>
        <taxon>Candidatus Promineifilaceae</taxon>
        <taxon>Candidatus Promineifilum</taxon>
    </lineage>
</organism>
<gene>
    <name evidence="3" type="ORF">CFX0092_B0837</name>
</gene>
<dbReference type="InterPro" id="IPR059226">
    <property type="entry name" value="Choice_anch_Q_dom"/>
</dbReference>
<dbReference type="NCBIfam" id="NF041518">
    <property type="entry name" value="choice_anch_Q"/>
    <property type="match status" value="1"/>
</dbReference>
<name>A0A160T7C0_9CHLR</name>
<protein>
    <recommendedName>
        <fullName evidence="5">Right handed beta helix domain-containing protein</fullName>
    </recommendedName>
</protein>
<evidence type="ECO:0000313" key="4">
    <source>
        <dbReference type="Proteomes" id="UP000215027"/>
    </source>
</evidence>
<dbReference type="RefSeq" id="WP_157913386.1">
    <property type="nucleotide sequence ID" value="NZ_LN890656.1"/>
</dbReference>
<dbReference type="InterPro" id="IPR011050">
    <property type="entry name" value="Pectin_lyase_fold/virulence"/>
</dbReference>
<evidence type="ECO:0008006" key="5">
    <source>
        <dbReference type="Google" id="ProtNLM"/>
    </source>
</evidence>
<accession>A0A160T7C0</accession>
<dbReference type="EMBL" id="LN890656">
    <property type="protein sequence ID" value="CUS06371.1"/>
    <property type="molecule type" value="Genomic_DNA"/>
</dbReference>
<keyword evidence="2" id="KW-0812">Transmembrane</keyword>
<dbReference type="Proteomes" id="UP000215027">
    <property type="component" value="Chromosome II"/>
</dbReference>
<keyword evidence="4" id="KW-1185">Reference proteome</keyword>
<proteinExistence type="predicted"/>
<sequence>MSTELNTGVGVNSAAERGWLAGLLLRRGDTLLPRLAFYYRKMAALPRPWRRQLRRKLAVTVSGAALLLALAGPVLPPALADADAPAATITVVNGEVAITNNNKCSLLEAIINARATTNGQMKADCTSGNINGPDTVSLPNGGDFVLTASHNSQFGPTGLPVITDDMTIEGHGSAIRRDETYTTPEFRIMAVDPGVNLTIRDTTISGGSSSYPYQGGGILNKGHLLIEGGTIRDNYGYWGGGIENEGNLVVIDSLITYNTSRFGGGVDNEGELVVSDSQFTHNSGEYGGGGVYSHAATTATITGSLIAENLAHYHNGGGILSSGILSIENSTVANNSAYAGGGIDATQATITGSQIIENNACNLSHQVYCLDGGGGMRVENLTLVNSTVADNTSYGGLEFAGWGGGPGGGIVINGTSTITGSTISGNRAISGYGDISDPGLPPGIGGGILIYDDVTIVNSTISGNEANYGGGILVAEGDVTLIHTTLTGNVAKYESYYNEEYYATYSASGLGGGLFVGGTFDYDASPTVSLSGSIFSGNTADTAGREIMGSASAITGNAFNVIGRNGNAGTSGFTPGATDIVPSAGLNAILSPLADNGGPTMTHALPQGSPALDRAPNASCTAAPVNGVDQRGEPRNQNGAGNASNNECDAGSFERQAGGGGGAAFLVSPSGSGTVGGVAFAPSDILKYDPAAGWSMYFDGSDVGITKNLSGFELLGNGDILMSFQARQTIPGVGSFMPQDIARFDPTTTGDNTAGAFQWALDGSTKGLSTSGEKIDALGLSAGSWAISTTGAATVPSGGGTLKAQDEDALLFDPGSGGWSAFFDGTPIPGLKAEDVNALWVDPTNGDLYISLLNAFNLSGVSGNGRDIVKLTNNGGGSYTPSLWWNGAAAGFPVNVDGVEILP</sequence>
<feature type="region of interest" description="Disordered" evidence="1">
    <location>
        <begin position="615"/>
        <end position="654"/>
    </location>
</feature>
<dbReference type="InterPro" id="IPR006626">
    <property type="entry name" value="PbH1"/>
</dbReference>
<dbReference type="OrthoDB" id="468608at2"/>
<feature type="transmembrane region" description="Helical" evidence="2">
    <location>
        <begin position="57"/>
        <end position="75"/>
    </location>
</feature>
<evidence type="ECO:0000256" key="2">
    <source>
        <dbReference type="SAM" id="Phobius"/>
    </source>
</evidence>
<evidence type="ECO:0000313" key="3">
    <source>
        <dbReference type="EMBL" id="CUS06371.1"/>
    </source>
</evidence>
<feature type="compositionally biased region" description="Polar residues" evidence="1">
    <location>
        <begin position="635"/>
        <end position="647"/>
    </location>
</feature>
<keyword evidence="2" id="KW-0472">Membrane</keyword>